<keyword evidence="1" id="KW-0472">Membrane</keyword>
<dbReference type="KEGG" id="cly:Celly_1532"/>
<proteinExistence type="predicted"/>
<dbReference type="AlphaFoldDB" id="F0R9M4"/>
<dbReference type="HOGENOM" id="CLU_1719062_0_0_10"/>
<evidence type="ECO:0000256" key="1">
    <source>
        <dbReference type="SAM" id="Phobius"/>
    </source>
</evidence>
<dbReference type="EMBL" id="CP002534">
    <property type="protein sequence ID" value="ADY29356.1"/>
    <property type="molecule type" value="Genomic_DNA"/>
</dbReference>
<name>F0R9M4_CELLC</name>
<evidence type="ECO:0000313" key="3">
    <source>
        <dbReference type="Proteomes" id="UP000007487"/>
    </source>
</evidence>
<protein>
    <submittedName>
        <fullName evidence="2">Uncharacterized protein</fullName>
    </submittedName>
</protein>
<reference evidence="2 3" key="1">
    <citation type="journal article" date="2011" name="Stand. Genomic Sci.">
        <title>Complete genome sequence of Cellulophaga lytica type strain (LIM- 21).</title>
        <authorList>
            <person name="Pati A."/>
            <person name="Abt B."/>
            <person name="Teshima H."/>
            <person name="Nolan M."/>
            <person name="Lapidus A."/>
            <person name="Lucas S."/>
            <person name="Hammon N."/>
            <person name="Deshpande S."/>
            <person name="Cheng J.F."/>
            <person name="Tapia R."/>
            <person name="Han C."/>
            <person name="Goodwin L."/>
            <person name="Pitluck S."/>
            <person name="Liolios K."/>
            <person name="Pagani I."/>
            <person name="Mavromatis K."/>
            <person name="Ovchinikova G."/>
            <person name="Chen A."/>
            <person name="Palaniappan K."/>
            <person name="Land M."/>
            <person name="Hauser L."/>
            <person name="Jeffries C.D."/>
            <person name="Detter J.C."/>
            <person name="Brambilla E.M."/>
            <person name="Kannan K.P."/>
            <person name="Rohde M."/>
            <person name="Spring S."/>
            <person name="Goker M."/>
            <person name="Woyke T."/>
            <person name="Bristow J."/>
            <person name="Eisen J.A."/>
            <person name="Markowitz V."/>
            <person name="Hugenholtz P."/>
            <person name="Kyrpides N.C."/>
            <person name="Klenk H.P."/>
            <person name="Ivanova N."/>
        </authorList>
    </citation>
    <scope>NUCLEOTIDE SEQUENCE [LARGE SCALE GENOMIC DNA]</scope>
    <source>
        <strain evidence="3">ATCC 23178 / DSM 7489 / JCM 8516 / NBRC 14961 / NCIMB 1423 / VKM B-1433 / Cy l20</strain>
    </source>
</reference>
<sequence length="152" mass="18044">MNLVTNFSGGETFERPSFNIITELFIYPFDNIIFSLKSFNITMFLTSILYSKLILSTFIIFYYSSYVLFVNHNKKGLYALIPIKKDLIFLEITKKPLWWLILLLIPFIRIVPKYLINVELSKLYQKKNSYSYGMTLMPWLFYGMVILNDKTK</sequence>
<feature type="transmembrane region" description="Helical" evidence="1">
    <location>
        <begin position="97"/>
        <end position="116"/>
    </location>
</feature>
<dbReference type="OrthoDB" id="1431903at2"/>
<dbReference type="Pfam" id="PF18936">
    <property type="entry name" value="DUF5684"/>
    <property type="match status" value="1"/>
</dbReference>
<keyword evidence="1" id="KW-0812">Transmembrane</keyword>
<organism evidence="2 3">
    <name type="scientific">Cellulophaga lytica (strain ATCC 23178 / DSM 7489 / JCM 8516 / NBRC 14961 / NCIMB 1423 / VKM B-1433 / Cy l20)</name>
    <dbReference type="NCBI Taxonomy" id="867900"/>
    <lineage>
        <taxon>Bacteria</taxon>
        <taxon>Pseudomonadati</taxon>
        <taxon>Bacteroidota</taxon>
        <taxon>Flavobacteriia</taxon>
        <taxon>Flavobacteriales</taxon>
        <taxon>Flavobacteriaceae</taxon>
        <taxon>Cellulophaga</taxon>
    </lineage>
</organism>
<feature type="transmembrane region" description="Helical" evidence="1">
    <location>
        <begin position="41"/>
        <end position="63"/>
    </location>
</feature>
<dbReference type="STRING" id="867900.Celly_1532"/>
<keyword evidence="1" id="KW-1133">Transmembrane helix</keyword>
<keyword evidence="3" id="KW-1185">Reference proteome</keyword>
<gene>
    <name evidence="2" type="ordered locus">Celly_1532</name>
</gene>
<dbReference type="Proteomes" id="UP000007487">
    <property type="component" value="Chromosome"/>
</dbReference>
<dbReference type="RefSeq" id="WP_013621101.1">
    <property type="nucleotide sequence ID" value="NC_015167.1"/>
</dbReference>
<dbReference type="InterPro" id="IPR043739">
    <property type="entry name" value="DUF5684"/>
</dbReference>
<accession>F0R9M4</accession>
<feature type="transmembrane region" description="Helical" evidence="1">
    <location>
        <begin position="128"/>
        <end position="147"/>
    </location>
</feature>
<evidence type="ECO:0000313" key="2">
    <source>
        <dbReference type="EMBL" id="ADY29356.1"/>
    </source>
</evidence>